<proteinExistence type="predicted"/>
<evidence type="ECO:0000313" key="2">
    <source>
        <dbReference type="Proteomes" id="UP001519271"/>
    </source>
</evidence>
<dbReference type="Proteomes" id="UP001519271">
    <property type="component" value="Unassembled WGS sequence"/>
</dbReference>
<dbReference type="Pfam" id="PF01019">
    <property type="entry name" value="G_glu_transpept"/>
    <property type="match status" value="1"/>
</dbReference>
<dbReference type="Gene3D" id="1.10.246.130">
    <property type="match status" value="1"/>
</dbReference>
<dbReference type="InterPro" id="IPR043137">
    <property type="entry name" value="GGT_ssub_C"/>
</dbReference>
<organism evidence="1 2">
    <name type="scientific">Youngiibacter multivorans</name>
    <dbReference type="NCBI Taxonomy" id="937251"/>
    <lineage>
        <taxon>Bacteria</taxon>
        <taxon>Bacillati</taxon>
        <taxon>Bacillota</taxon>
        <taxon>Clostridia</taxon>
        <taxon>Eubacteriales</taxon>
        <taxon>Clostridiaceae</taxon>
        <taxon>Youngiibacter</taxon>
    </lineage>
</organism>
<gene>
    <name evidence="1" type="ORF">J2Z34_001488</name>
</gene>
<keyword evidence="1" id="KW-0808">Transferase</keyword>
<keyword evidence="1" id="KW-0378">Hydrolase</keyword>
<sequence>MMKFDPDFYQFNSRRNVVYARNGMIATSQPLAAQAGLDILKKGGNAVDAAIATAAALTVVEPTSNGIGGDNFAIVWINGRLHGMNSCGRSPKTLTREKLDQNGLSTLPKHGFIPVTVPGAPGGWAALSERFGNLSLFEALEPAISYARDGYPVSPVVARNWKKAFDSYTGLLKGEEFKHWFETFAPNGKAPEAGEKFRSEDHARTLEKIANTSARDFYEGEIAGKIDEYSRKYNGLIRKEDMAAFKAEWVEPISVGYRGYDIWELPPNNQGAIALMALNIMKGFELETRDSAFFHKQVEALKLAFSDGLAEIADPMHMRSDIKNYLSDEYAKIRRKLITEKAIMPKPGKLPPGGTVYLATADGEGNMVSMIQSNYMGFGSGLVVPGTGIALHNRGLGFSMEKGHPNEVGPSKKPYHTIIPGFVTKGGKAVGPFGVMGAYMQPQGHLQVLMNSIDWHMNPQDALDAPRWQWVEGKKLLVEDTFPEEMVSDLISRGHEIEIAKDNSTFGRGEIIWRNDSGVLCGGTEMRADGCIAAW</sequence>
<dbReference type="InterPro" id="IPR052896">
    <property type="entry name" value="GGT-like_enzyme"/>
</dbReference>
<dbReference type="SUPFAM" id="SSF56235">
    <property type="entry name" value="N-terminal nucleophile aminohydrolases (Ntn hydrolases)"/>
    <property type="match status" value="1"/>
</dbReference>
<dbReference type="GO" id="GO:0036374">
    <property type="term" value="F:glutathione hydrolase activity"/>
    <property type="evidence" value="ECO:0007669"/>
    <property type="project" value="UniProtKB-EC"/>
</dbReference>
<comment type="caution">
    <text evidence="1">The sequence shown here is derived from an EMBL/GenBank/DDBJ whole genome shotgun (WGS) entry which is preliminary data.</text>
</comment>
<keyword evidence="1" id="KW-0012">Acyltransferase</keyword>
<dbReference type="EMBL" id="JAGGKC010000010">
    <property type="protein sequence ID" value="MBP1919003.1"/>
    <property type="molecule type" value="Genomic_DNA"/>
</dbReference>
<dbReference type="InterPro" id="IPR029055">
    <property type="entry name" value="Ntn_hydrolases_N"/>
</dbReference>
<accession>A0ABS4G376</accession>
<evidence type="ECO:0000313" key="1">
    <source>
        <dbReference type="EMBL" id="MBP1919003.1"/>
    </source>
</evidence>
<keyword evidence="2" id="KW-1185">Reference proteome</keyword>
<dbReference type="PRINTS" id="PR01210">
    <property type="entry name" value="GGTRANSPTASE"/>
</dbReference>
<name>A0ABS4G376_9CLOT</name>
<dbReference type="EC" id="3.4.19.13" evidence="1"/>
<protein>
    <submittedName>
        <fullName evidence="1">Gamma-glutamyltranspeptidase/glutathione hydrolase</fullName>
        <ecNumber evidence="1">2.3.2.2</ecNumber>
        <ecNumber evidence="1">3.4.19.13</ecNumber>
    </submittedName>
</protein>
<dbReference type="PANTHER" id="PTHR43881">
    <property type="entry name" value="GAMMA-GLUTAMYLTRANSPEPTIDASE (AFU_ORTHOLOGUE AFUA_4G13580)"/>
    <property type="match status" value="1"/>
</dbReference>
<dbReference type="Gene3D" id="3.60.20.40">
    <property type="match status" value="1"/>
</dbReference>
<dbReference type="PANTHER" id="PTHR43881:SF1">
    <property type="entry name" value="GAMMA-GLUTAMYLTRANSPEPTIDASE (AFU_ORTHOLOGUE AFUA_4G13580)"/>
    <property type="match status" value="1"/>
</dbReference>
<dbReference type="GO" id="GO:0103068">
    <property type="term" value="F:leukotriene C4 gamma-glutamyl transferase activity"/>
    <property type="evidence" value="ECO:0007669"/>
    <property type="project" value="UniProtKB-EC"/>
</dbReference>
<reference evidence="1 2" key="1">
    <citation type="submission" date="2021-03" db="EMBL/GenBank/DDBJ databases">
        <title>Genomic Encyclopedia of Type Strains, Phase IV (KMG-IV): sequencing the most valuable type-strain genomes for metagenomic binning, comparative biology and taxonomic classification.</title>
        <authorList>
            <person name="Goeker M."/>
        </authorList>
    </citation>
    <scope>NUCLEOTIDE SEQUENCE [LARGE SCALE GENOMIC DNA]</scope>
    <source>
        <strain evidence="1 2">DSM 6139</strain>
    </source>
</reference>
<dbReference type="EC" id="2.3.2.2" evidence="1"/>
<dbReference type="InterPro" id="IPR043138">
    <property type="entry name" value="GGT_lsub"/>
</dbReference>